<dbReference type="InterPro" id="IPR005950">
    <property type="entry name" value="ModA"/>
</dbReference>
<keyword evidence="5" id="KW-1185">Reference proteome</keyword>
<dbReference type="RefSeq" id="WP_373655014.1">
    <property type="nucleotide sequence ID" value="NZ_JBGUAW010000003.1"/>
</dbReference>
<evidence type="ECO:0000256" key="1">
    <source>
        <dbReference type="ARBA" id="ARBA00009175"/>
    </source>
</evidence>
<dbReference type="PANTHER" id="PTHR30632">
    <property type="entry name" value="MOLYBDATE-BINDING PERIPLASMIC PROTEIN"/>
    <property type="match status" value="1"/>
</dbReference>
<keyword evidence="3" id="KW-0732">Signal</keyword>
<dbReference type="NCBIfam" id="TIGR01256">
    <property type="entry name" value="modA"/>
    <property type="match status" value="1"/>
</dbReference>
<gene>
    <name evidence="4" type="primary">modA</name>
    <name evidence="4" type="ORF">ACERLL_05260</name>
</gene>
<name>A0ABV4TUG8_9GAMM</name>
<dbReference type="PIRSF" id="PIRSF004846">
    <property type="entry name" value="ModA"/>
    <property type="match status" value="1"/>
</dbReference>
<dbReference type="InterPro" id="IPR044084">
    <property type="entry name" value="AvModA-like_subst-bd"/>
</dbReference>
<evidence type="ECO:0000313" key="4">
    <source>
        <dbReference type="EMBL" id="MFA9460230.1"/>
    </source>
</evidence>
<dbReference type="InterPro" id="IPR050682">
    <property type="entry name" value="ModA/WtpA"/>
</dbReference>
<dbReference type="CDD" id="cd13539">
    <property type="entry name" value="PBP2_AvModA"/>
    <property type="match status" value="1"/>
</dbReference>
<evidence type="ECO:0000313" key="5">
    <source>
        <dbReference type="Proteomes" id="UP001575181"/>
    </source>
</evidence>
<comment type="caution">
    <text evidence="4">The sequence shown here is derived from an EMBL/GenBank/DDBJ whole genome shotgun (WGS) entry which is preliminary data.</text>
</comment>
<dbReference type="PANTHER" id="PTHR30632:SF14">
    <property type="entry name" value="TUNGSTATE_MOLYBDATE_CHROMATE-BINDING PROTEIN MODA"/>
    <property type="match status" value="1"/>
</dbReference>
<protein>
    <submittedName>
        <fullName evidence="4">Molybdate ABC transporter substrate-binding protein</fullName>
    </submittedName>
</protein>
<dbReference type="Gene3D" id="3.40.190.10">
    <property type="entry name" value="Periplasmic binding protein-like II"/>
    <property type="match status" value="2"/>
</dbReference>
<proteinExistence type="inferred from homology"/>
<organism evidence="4 5">
    <name type="scientific">Thiohalorhabdus methylotrophus</name>
    <dbReference type="NCBI Taxonomy" id="3242694"/>
    <lineage>
        <taxon>Bacteria</taxon>
        <taxon>Pseudomonadati</taxon>
        <taxon>Pseudomonadota</taxon>
        <taxon>Gammaproteobacteria</taxon>
        <taxon>Thiohalorhabdales</taxon>
        <taxon>Thiohalorhabdaceae</taxon>
        <taxon>Thiohalorhabdus</taxon>
    </lineage>
</organism>
<dbReference type="Pfam" id="PF13531">
    <property type="entry name" value="SBP_bac_11"/>
    <property type="match status" value="1"/>
</dbReference>
<dbReference type="EMBL" id="JBGUAW010000003">
    <property type="protein sequence ID" value="MFA9460230.1"/>
    <property type="molecule type" value="Genomic_DNA"/>
</dbReference>
<dbReference type="Proteomes" id="UP001575181">
    <property type="component" value="Unassembled WGS sequence"/>
</dbReference>
<dbReference type="SUPFAM" id="SSF53850">
    <property type="entry name" value="Periplasmic binding protein-like II"/>
    <property type="match status" value="1"/>
</dbReference>
<evidence type="ECO:0000256" key="3">
    <source>
        <dbReference type="ARBA" id="ARBA00022729"/>
    </source>
</evidence>
<accession>A0ABV4TUG8</accession>
<comment type="similarity">
    <text evidence="1">Belongs to the bacterial solute-binding protein ModA family.</text>
</comment>
<reference evidence="4 5" key="1">
    <citation type="submission" date="2024-08" db="EMBL/GenBank/DDBJ databases">
        <title>Whole-genome sequencing of halo(alkali)philic microorganisms from hypersaline lakes.</title>
        <authorList>
            <person name="Sorokin D.Y."/>
            <person name="Merkel A.Y."/>
            <person name="Messina E."/>
            <person name="Yakimov M."/>
        </authorList>
    </citation>
    <scope>NUCLEOTIDE SEQUENCE [LARGE SCALE GENOMIC DNA]</scope>
    <source>
        <strain evidence="4 5">Cl-TMA</strain>
    </source>
</reference>
<sequence>MAAFAAFNGPPHHGAHPSLPSCLRRFLGALGILGGSLVGGVLPAHAGEVKVAVSSNFSAAIHAIQPDFEAATGHHMRISTGSTGKLYAQIRNGAPFGVFLAADTRRPRKLEEAGEAAPGGRFTYARGRIALWSPDPRQVDGPGTLAKGDFRHLSIANPETAPYGLAAQQTLQALGHWEDLKGAIVRGENIGQAHQFVASHNAELGFVALSQISGPNRPGEGSRWLVPQSYYDPIRQQAVLLADAADEPAARALVDYLRGPEAAEVIEAFGYAIPKGD</sequence>
<evidence type="ECO:0000256" key="2">
    <source>
        <dbReference type="ARBA" id="ARBA00022723"/>
    </source>
</evidence>
<keyword evidence="2" id="KW-0479">Metal-binding</keyword>